<evidence type="ECO:0000313" key="2">
    <source>
        <dbReference type="EMBL" id="MEN3536505.1"/>
    </source>
</evidence>
<dbReference type="Proteomes" id="UP001447516">
    <property type="component" value="Unassembled WGS sequence"/>
</dbReference>
<proteinExistence type="predicted"/>
<reference evidence="2 3" key="1">
    <citation type="submission" date="2024-05" db="EMBL/GenBank/DDBJ databases">
        <title>Microbispora sp.ZYX-F-249.</title>
        <authorList>
            <person name="Xie H."/>
        </authorList>
    </citation>
    <scope>NUCLEOTIDE SEQUENCE [LARGE SCALE GENOMIC DNA]</scope>
    <source>
        <strain evidence="2 3">ZYX-F-249</strain>
    </source>
</reference>
<accession>A0ABV0ARZ6</accession>
<organism evidence="2 3">
    <name type="scientific">Microbispora maris</name>
    <dbReference type="NCBI Taxonomy" id="3144104"/>
    <lineage>
        <taxon>Bacteria</taxon>
        <taxon>Bacillati</taxon>
        <taxon>Actinomycetota</taxon>
        <taxon>Actinomycetes</taxon>
        <taxon>Streptosporangiales</taxon>
        <taxon>Streptosporangiaceae</taxon>
        <taxon>Microbispora</taxon>
    </lineage>
</organism>
<sequence>MTAAVLGIAALPVPAQAAAVDVVAAVRRLEAQGSPVKIFQHTSVAWPRDPRVDELPRGYCKGGSSDPHVTGMARLGPGGVVAADMKRSMLWDNCSLQFLREDAAGGDRRAGDLARVGLAAHRVRSVGAVLYGAGPAYGGTSWAKIGKAPGGAALYGDQIIDAFDLGTLKALVASASSSRPGSAVHDADDRAVKKTWSYRGTTTFGKLFAMSKSFRTMLGGRLDPRFGAITVFWGIATDLTGKPIVVQAVWRPGKGYAAESVAVATRFSWDVKASITAPRTRRTARDPYGDDVADLFRP</sequence>
<name>A0ABV0ARZ6_9ACTN</name>
<feature type="signal peptide" evidence="1">
    <location>
        <begin position="1"/>
        <end position="17"/>
    </location>
</feature>
<gene>
    <name evidence="2" type="ORF">AAH991_15430</name>
</gene>
<evidence type="ECO:0000256" key="1">
    <source>
        <dbReference type="SAM" id="SignalP"/>
    </source>
</evidence>
<evidence type="ECO:0000313" key="3">
    <source>
        <dbReference type="Proteomes" id="UP001447516"/>
    </source>
</evidence>
<dbReference type="EMBL" id="JBDJAW010000011">
    <property type="protein sequence ID" value="MEN3536505.1"/>
    <property type="molecule type" value="Genomic_DNA"/>
</dbReference>
<protein>
    <submittedName>
        <fullName evidence="2">Uncharacterized protein</fullName>
    </submittedName>
</protein>
<comment type="caution">
    <text evidence="2">The sequence shown here is derived from an EMBL/GenBank/DDBJ whole genome shotgun (WGS) entry which is preliminary data.</text>
</comment>
<feature type="chain" id="PRO_5045216387" evidence="1">
    <location>
        <begin position="18"/>
        <end position="298"/>
    </location>
</feature>
<keyword evidence="1" id="KW-0732">Signal</keyword>
<keyword evidence="3" id="KW-1185">Reference proteome</keyword>